<name>A0AAN7IAZ9_QUERU</name>
<evidence type="ECO:0000313" key="1">
    <source>
        <dbReference type="EMBL" id="KAK4563376.1"/>
    </source>
</evidence>
<comment type="caution">
    <text evidence="1">The sequence shown here is derived from an EMBL/GenBank/DDBJ whole genome shotgun (WGS) entry which is preliminary data.</text>
</comment>
<protein>
    <recommendedName>
        <fullName evidence="3">GAG-pre-integrase domain-containing protein</fullName>
    </recommendedName>
</protein>
<dbReference type="Proteomes" id="UP001324115">
    <property type="component" value="Unassembled WGS sequence"/>
</dbReference>
<sequence length="125" mass="14364">MIMLLKGTKLCIDDALYSSKSSKNLLSFKDISYNGYHIETNNEGNEEFLYITLIISSQKLILEKLHIFCSGLYYTTVRTVETNVAIHQKCLDPKVFILWHDHLGHPGSIMMRQIIENSHGHPLKN</sequence>
<dbReference type="EMBL" id="JAXUIC010000011">
    <property type="protein sequence ID" value="KAK4563376.1"/>
    <property type="molecule type" value="Genomic_DNA"/>
</dbReference>
<reference evidence="1 2" key="1">
    <citation type="journal article" date="2023" name="G3 (Bethesda)">
        <title>A haplotype-resolved chromosome-scale genome for Quercus rubra L. provides insights into the genetics of adaptive traits for red oak species.</title>
        <authorList>
            <person name="Kapoor B."/>
            <person name="Jenkins J."/>
            <person name="Schmutz J."/>
            <person name="Zhebentyayeva T."/>
            <person name="Kuelheim C."/>
            <person name="Coggeshall M."/>
            <person name="Heim C."/>
            <person name="Lasky J.R."/>
            <person name="Leites L."/>
            <person name="Islam-Faridi N."/>
            <person name="Romero-Severson J."/>
            <person name="DeLeo V.L."/>
            <person name="Lucas S.M."/>
            <person name="Lazic D."/>
            <person name="Gailing O."/>
            <person name="Carlson J."/>
            <person name="Staton M."/>
        </authorList>
    </citation>
    <scope>NUCLEOTIDE SEQUENCE [LARGE SCALE GENOMIC DNA]</scope>
    <source>
        <strain evidence="1">Pseudo-F2</strain>
    </source>
</reference>
<dbReference type="AlphaFoldDB" id="A0AAN7IAZ9"/>
<keyword evidence="2" id="KW-1185">Reference proteome</keyword>
<accession>A0AAN7IAZ9</accession>
<gene>
    <name evidence="1" type="ORF">RGQ29_005768</name>
</gene>
<proteinExistence type="predicted"/>
<evidence type="ECO:0008006" key="3">
    <source>
        <dbReference type="Google" id="ProtNLM"/>
    </source>
</evidence>
<evidence type="ECO:0000313" key="2">
    <source>
        <dbReference type="Proteomes" id="UP001324115"/>
    </source>
</evidence>
<organism evidence="1 2">
    <name type="scientific">Quercus rubra</name>
    <name type="common">Northern red oak</name>
    <name type="synonym">Quercus borealis</name>
    <dbReference type="NCBI Taxonomy" id="3512"/>
    <lineage>
        <taxon>Eukaryota</taxon>
        <taxon>Viridiplantae</taxon>
        <taxon>Streptophyta</taxon>
        <taxon>Embryophyta</taxon>
        <taxon>Tracheophyta</taxon>
        <taxon>Spermatophyta</taxon>
        <taxon>Magnoliopsida</taxon>
        <taxon>eudicotyledons</taxon>
        <taxon>Gunneridae</taxon>
        <taxon>Pentapetalae</taxon>
        <taxon>rosids</taxon>
        <taxon>fabids</taxon>
        <taxon>Fagales</taxon>
        <taxon>Fagaceae</taxon>
        <taxon>Quercus</taxon>
    </lineage>
</organism>